<feature type="compositionally biased region" description="Polar residues" evidence="1">
    <location>
        <begin position="23"/>
        <end position="35"/>
    </location>
</feature>
<accession>A0A9J6EIE1</accession>
<gene>
    <name evidence="3" type="ORF">HPB51_021903</name>
</gene>
<evidence type="ECO:0000259" key="2">
    <source>
        <dbReference type="Pfam" id="PF13843"/>
    </source>
</evidence>
<dbReference type="PANTHER" id="PTHR46599">
    <property type="entry name" value="PIGGYBAC TRANSPOSABLE ELEMENT-DERIVED PROTEIN 4"/>
    <property type="match status" value="1"/>
</dbReference>
<organism evidence="3 4">
    <name type="scientific">Rhipicephalus microplus</name>
    <name type="common">Cattle tick</name>
    <name type="synonym">Boophilus microplus</name>
    <dbReference type="NCBI Taxonomy" id="6941"/>
    <lineage>
        <taxon>Eukaryota</taxon>
        <taxon>Metazoa</taxon>
        <taxon>Ecdysozoa</taxon>
        <taxon>Arthropoda</taxon>
        <taxon>Chelicerata</taxon>
        <taxon>Arachnida</taxon>
        <taxon>Acari</taxon>
        <taxon>Parasitiformes</taxon>
        <taxon>Ixodida</taxon>
        <taxon>Ixodoidea</taxon>
        <taxon>Ixodidae</taxon>
        <taxon>Rhipicephalinae</taxon>
        <taxon>Rhipicephalus</taxon>
        <taxon>Boophilus</taxon>
    </lineage>
</organism>
<reference evidence="3" key="1">
    <citation type="journal article" date="2020" name="Cell">
        <title>Large-Scale Comparative Analyses of Tick Genomes Elucidate Their Genetic Diversity and Vector Capacities.</title>
        <authorList>
            <consortium name="Tick Genome and Microbiome Consortium (TIGMIC)"/>
            <person name="Jia N."/>
            <person name="Wang J."/>
            <person name="Shi W."/>
            <person name="Du L."/>
            <person name="Sun Y."/>
            <person name="Zhan W."/>
            <person name="Jiang J.F."/>
            <person name="Wang Q."/>
            <person name="Zhang B."/>
            <person name="Ji P."/>
            <person name="Bell-Sakyi L."/>
            <person name="Cui X.M."/>
            <person name="Yuan T.T."/>
            <person name="Jiang B.G."/>
            <person name="Yang W.F."/>
            <person name="Lam T.T."/>
            <person name="Chang Q.C."/>
            <person name="Ding S.J."/>
            <person name="Wang X.J."/>
            <person name="Zhu J.G."/>
            <person name="Ruan X.D."/>
            <person name="Zhao L."/>
            <person name="Wei J.T."/>
            <person name="Ye R.Z."/>
            <person name="Que T.C."/>
            <person name="Du C.H."/>
            <person name="Zhou Y.H."/>
            <person name="Cheng J.X."/>
            <person name="Dai P.F."/>
            <person name="Guo W.B."/>
            <person name="Han X.H."/>
            <person name="Huang E.J."/>
            <person name="Li L.F."/>
            <person name="Wei W."/>
            <person name="Gao Y.C."/>
            <person name="Liu J.Z."/>
            <person name="Shao H.Z."/>
            <person name="Wang X."/>
            <person name="Wang C.C."/>
            <person name="Yang T.C."/>
            <person name="Huo Q.B."/>
            <person name="Li W."/>
            <person name="Chen H.Y."/>
            <person name="Chen S.E."/>
            <person name="Zhou L.G."/>
            <person name="Ni X.B."/>
            <person name="Tian J.H."/>
            <person name="Sheng Y."/>
            <person name="Liu T."/>
            <person name="Pan Y.S."/>
            <person name="Xia L.Y."/>
            <person name="Li J."/>
            <person name="Zhao F."/>
            <person name="Cao W.C."/>
        </authorList>
    </citation>
    <scope>NUCLEOTIDE SEQUENCE</scope>
    <source>
        <strain evidence="3">Rmic-2018</strain>
    </source>
</reference>
<dbReference type="PANTHER" id="PTHR46599:SF3">
    <property type="entry name" value="PIGGYBAC TRANSPOSABLE ELEMENT-DERIVED PROTEIN 4"/>
    <property type="match status" value="1"/>
</dbReference>
<dbReference type="Pfam" id="PF13843">
    <property type="entry name" value="DDE_Tnp_1_7"/>
    <property type="match status" value="1"/>
</dbReference>
<sequence>MWLHRIPKKVILQKPARKKTRTVETGGNNLNNTGPRGTDWTAYLDNLPDFDPLPFTVPNPGSQVSSSNVKCELDYFQLFFTDQLIEQIVRETNRYTRDKVSSAGVLQQYSICNDWEDVHVEEFKAFLGGYSEHGLEPQTGAEGIL</sequence>
<protein>
    <recommendedName>
        <fullName evidence="2">PiggyBac transposable element-derived protein domain-containing protein</fullName>
    </recommendedName>
</protein>
<dbReference type="EMBL" id="JABSTU010000004">
    <property type="protein sequence ID" value="KAH8034233.1"/>
    <property type="molecule type" value="Genomic_DNA"/>
</dbReference>
<evidence type="ECO:0000256" key="1">
    <source>
        <dbReference type="SAM" id="MobiDB-lite"/>
    </source>
</evidence>
<dbReference type="VEuPathDB" id="VectorBase:LOC119169881"/>
<dbReference type="Proteomes" id="UP000821866">
    <property type="component" value="Chromosome 2"/>
</dbReference>
<dbReference type="InterPro" id="IPR029526">
    <property type="entry name" value="PGBD"/>
</dbReference>
<dbReference type="AlphaFoldDB" id="A0A9J6EIE1"/>
<comment type="caution">
    <text evidence="3">The sequence shown here is derived from an EMBL/GenBank/DDBJ whole genome shotgun (WGS) entry which is preliminary data.</text>
</comment>
<evidence type="ECO:0000313" key="4">
    <source>
        <dbReference type="Proteomes" id="UP000821866"/>
    </source>
</evidence>
<keyword evidence="4" id="KW-1185">Reference proteome</keyword>
<reference evidence="3" key="2">
    <citation type="submission" date="2021-09" db="EMBL/GenBank/DDBJ databases">
        <authorList>
            <person name="Jia N."/>
            <person name="Wang J."/>
            <person name="Shi W."/>
            <person name="Du L."/>
            <person name="Sun Y."/>
            <person name="Zhan W."/>
            <person name="Jiang J."/>
            <person name="Wang Q."/>
            <person name="Zhang B."/>
            <person name="Ji P."/>
            <person name="Sakyi L.B."/>
            <person name="Cui X."/>
            <person name="Yuan T."/>
            <person name="Jiang B."/>
            <person name="Yang W."/>
            <person name="Lam T.T.-Y."/>
            <person name="Chang Q."/>
            <person name="Ding S."/>
            <person name="Wang X."/>
            <person name="Zhu J."/>
            <person name="Ruan X."/>
            <person name="Zhao L."/>
            <person name="Wei J."/>
            <person name="Que T."/>
            <person name="Du C."/>
            <person name="Cheng J."/>
            <person name="Dai P."/>
            <person name="Han X."/>
            <person name="Huang E."/>
            <person name="Gao Y."/>
            <person name="Liu J."/>
            <person name="Shao H."/>
            <person name="Ye R."/>
            <person name="Li L."/>
            <person name="Wei W."/>
            <person name="Wang X."/>
            <person name="Wang C."/>
            <person name="Huo Q."/>
            <person name="Li W."/>
            <person name="Guo W."/>
            <person name="Chen H."/>
            <person name="Chen S."/>
            <person name="Zhou L."/>
            <person name="Zhou L."/>
            <person name="Ni X."/>
            <person name="Tian J."/>
            <person name="Zhou Y."/>
            <person name="Sheng Y."/>
            <person name="Liu T."/>
            <person name="Pan Y."/>
            <person name="Xia L."/>
            <person name="Li J."/>
            <person name="Zhao F."/>
            <person name="Cao W."/>
        </authorList>
    </citation>
    <scope>NUCLEOTIDE SEQUENCE</scope>
    <source>
        <strain evidence="3">Rmic-2018</strain>
        <tissue evidence="3">Larvae</tissue>
    </source>
</reference>
<evidence type="ECO:0000313" key="3">
    <source>
        <dbReference type="EMBL" id="KAH8034233.1"/>
    </source>
</evidence>
<name>A0A9J6EIE1_RHIMP</name>
<feature type="region of interest" description="Disordered" evidence="1">
    <location>
        <begin position="17"/>
        <end position="37"/>
    </location>
</feature>
<proteinExistence type="predicted"/>
<feature type="domain" description="PiggyBac transposable element-derived protein" evidence="2">
    <location>
        <begin position="73"/>
        <end position="128"/>
    </location>
</feature>